<protein>
    <submittedName>
        <fullName evidence="1">DUF2961 domain-containing protein</fullName>
    </submittedName>
</protein>
<reference evidence="1" key="1">
    <citation type="journal article" date="2020" name="mSystems">
        <title>Genome- and Community-Level Interaction Insights into Carbon Utilization and Element Cycling Functions of Hydrothermarchaeota in Hydrothermal Sediment.</title>
        <authorList>
            <person name="Zhou Z."/>
            <person name="Liu Y."/>
            <person name="Xu W."/>
            <person name="Pan J."/>
            <person name="Luo Z.H."/>
            <person name="Li M."/>
        </authorList>
    </citation>
    <scope>NUCLEOTIDE SEQUENCE [LARGE SCALE GENOMIC DNA]</scope>
    <source>
        <strain evidence="1">SpSt-1121</strain>
    </source>
</reference>
<comment type="caution">
    <text evidence="1">The sequence shown here is derived from an EMBL/GenBank/DDBJ whole genome shotgun (WGS) entry which is preliminary data.</text>
</comment>
<dbReference type="Gene3D" id="2.60.120.1390">
    <property type="match status" value="1"/>
</dbReference>
<evidence type="ECO:0000313" key="1">
    <source>
        <dbReference type="EMBL" id="HHP81843.1"/>
    </source>
</evidence>
<name>A0A7C5XIE5_9CREN</name>
<proteinExistence type="predicted"/>
<accession>A0A7C5XIE5</accession>
<dbReference type="InterPro" id="IPR021345">
    <property type="entry name" value="DUF2961"/>
</dbReference>
<sequence length="330" mass="37836">MVIYMFLEIPKLKKWKMKYISSTHKIDNKHQDFYKVPAKSEHIIAKIDEPGIIVSLWITIGSRDKNILRKAILNMYWDGEAIPSVEAPIGDFFGSAAGMGEYTHLGLNIPIGLGRYIHFWSLPIGCTSGGYYTYFPMPFNKALIKIVNVSELDIDLLYYMIGYISLDNVDDMARFHAIWRREKYTKLGEPYTILIAKGKGHYVGTLLAMEGFDKGSYGGLGFLEGNMEIIADGEIAYGSTGTEDYFLSGWYFIKGVFNAPFHGLLIKDSENLKILAYRFHIPDPIPFEKELIVRIHHGEWDEVLTDYSSVAYWYQLEPHYEFMRIDPSSL</sequence>
<dbReference type="AlphaFoldDB" id="A0A7C5XIE5"/>
<dbReference type="EMBL" id="DRZI01000179">
    <property type="protein sequence ID" value="HHP81843.1"/>
    <property type="molecule type" value="Genomic_DNA"/>
</dbReference>
<gene>
    <name evidence="1" type="ORF">ENM84_04175</name>
</gene>
<dbReference type="Pfam" id="PF11175">
    <property type="entry name" value="DUF2961"/>
    <property type="match status" value="1"/>
</dbReference>
<organism evidence="1">
    <name type="scientific">Ignisphaera aggregans</name>
    <dbReference type="NCBI Taxonomy" id="334771"/>
    <lineage>
        <taxon>Archaea</taxon>
        <taxon>Thermoproteota</taxon>
        <taxon>Thermoprotei</taxon>
        <taxon>Desulfurococcales</taxon>
        <taxon>Desulfurococcaceae</taxon>
        <taxon>Ignisphaera</taxon>
    </lineage>
</organism>